<dbReference type="Pfam" id="PF08241">
    <property type="entry name" value="Methyltransf_11"/>
    <property type="match status" value="1"/>
</dbReference>
<organism evidence="2 3">
    <name type="scientific">Sphingomonas kyungheensis</name>
    <dbReference type="NCBI Taxonomy" id="1069987"/>
    <lineage>
        <taxon>Bacteria</taxon>
        <taxon>Pseudomonadati</taxon>
        <taxon>Pseudomonadota</taxon>
        <taxon>Alphaproteobacteria</taxon>
        <taxon>Sphingomonadales</taxon>
        <taxon>Sphingomonadaceae</taxon>
        <taxon>Sphingomonas</taxon>
    </lineage>
</organism>
<reference evidence="2 3" key="1">
    <citation type="journal article" date="2013" name="Int. J. Syst. Evol. Microbiol.">
        <title>Sphingomonas kyungheensis sp. nov., a bacterium with ginsenoside-converting activity isolated from soil of a ginseng field.</title>
        <authorList>
            <person name="Son H.M."/>
            <person name="Yang J.E."/>
            <person name="Park Y."/>
            <person name="Han C.K."/>
            <person name="Kim S.G."/>
            <person name="Kook M."/>
            <person name="Yi T.H."/>
        </authorList>
    </citation>
    <scope>NUCLEOTIDE SEQUENCE [LARGE SCALE GENOMIC DNA]</scope>
    <source>
        <strain evidence="2 3">LMG 26582</strain>
    </source>
</reference>
<dbReference type="RefSeq" id="WP_336546203.1">
    <property type="nucleotide sequence ID" value="NZ_JBBBDM010000020.1"/>
</dbReference>
<dbReference type="Proteomes" id="UP001367771">
    <property type="component" value="Unassembled WGS sequence"/>
</dbReference>
<protein>
    <submittedName>
        <fullName evidence="2">Class I SAM-dependent methyltransferase</fullName>
        <ecNumber evidence="2">2.1.1.-</ecNumber>
    </submittedName>
</protein>
<dbReference type="GO" id="GO:0008168">
    <property type="term" value="F:methyltransferase activity"/>
    <property type="evidence" value="ECO:0007669"/>
    <property type="project" value="UniProtKB-KW"/>
</dbReference>
<accession>A0ABU8H7Z1</accession>
<dbReference type="EC" id="2.1.1.-" evidence="2"/>
<dbReference type="SUPFAM" id="SSF53335">
    <property type="entry name" value="S-adenosyl-L-methionine-dependent methyltransferases"/>
    <property type="match status" value="1"/>
</dbReference>
<proteinExistence type="predicted"/>
<evidence type="ECO:0000313" key="3">
    <source>
        <dbReference type="Proteomes" id="UP001367771"/>
    </source>
</evidence>
<dbReference type="Gene3D" id="3.40.50.150">
    <property type="entry name" value="Vaccinia Virus protein VP39"/>
    <property type="match status" value="1"/>
</dbReference>
<keyword evidence="3" id="KW-1185">Reference proteome</keyword>
<sequence length="230" mass="25495">MIQQTFGRASAASRTGALITPEAVAKTLGRHFGLYRYRSPHYQTVMLRSLRDLWRGPHDRLLDVGGGTGVIAQCIADLFPVDAVTSVDVENRFCDGLTIASHVYDGERLPFTDGSHDAATINNVVHHVPVAVRAPLFHDIARVVDGPLYIKDHATRGWVDDARLTALDMIGNIAFAGMVRANYLSMADWEALAAASGYRIAAVRTDTYRHGLLARVFPNRLEIAMRWERR</sequence>
<dbReference type="GO" id="GO:0032259">
    <property type="term" value="P:methylation"/>
    <property type="evidence" value="ECO:0007669"/>
    <property type="project" value="UniProtKB-KW"/>
</dbReference>
<evidence type="ECO:0000313" key="2">
    <source>
        <dbReference type="EMBL" id="MEI5689065.1"/>
    </source>
</evidence>
<evidence type="ECO:0000259" key="1">
    <source>
        <dbReference type="Pfam" id="PF08241"/>
    </source>
</evidence>
<dbReference type="EMBL" id="JBBBDM010000020">
    <property type="protein sequence ID" value="MEI5689065.1"/>
    <property type="molecule type" value="Genomic_DNA"/>
</dbReference>
<feature type="domain" description="Methyltransferase type 11" evidence="1">
    <location>
        <begin position="62"/>
        <end position="144"/>
    </location>
</feature>
<comment type="caution">
    <text evidence="2">The sequence shown here is derived from an EMBL/GenBank/DDBJ whole genome shotgun (WGS) entry which is preliminary data.</text>
</comment>
<name>A0ABU8H7Z1_9SPHN</name>
<keyword evidence="2" id="KW-0808">Transferase</keyword>
<keyword evidence="2" id="KW-0489">Methyltransferase</keyword>
<dbReference type="InterPro" id="IPR029063">
    <property type="entry name" value="SAM-dependent_MTases_sf"/>
</dbReference>
<gene>
    <name evidence="2" type="ORF">V8201_18390</name>
</gene>
<dbReference type="InterPro" id="IPR013216">
    <property type="entry name" value="Methyltransf_11"/>
</dbReference>